<feature type="non-terminal residue" evidence="1">
    <location>
        <position position="41"/>
    </location>
</feature>
<dbReference type="InterPro" id="IPR002347">
    <property type="entry name" value="SDR_fam"/>
</dbReference>
<accession>A0ABW3M7I6</accession>
<dbReference type="SUPFAM" id="SSF51735">
    <property type="entry name" value="NAD(P)-binding Rossmann-fold domains"/>
    <property type="match status" value="1"/>
</dbReference>
<organism evidence="1 2">
    <name type="scientific">Kibdelosporangium lantanae</name>
    <dbReference type="NCBI Taxonomy" id="1497396"/>
    <lineage>
        <taxon>Bacteria</taxon>
        <taxon>Bacillati</taxon>
        <taxon>Actinomycetota</taxon>
        <taxon>Actinomycetes</taxon>
        <taxon>Pseudonocardiales</taxon>
        <taxon>Pseudonocardiaceae</taxon>
        <taxon>Kibdelosporangium</taxon>
    </lineage>
</organism>
<keyword evidence="2" id="KW-1185">Reference proteome</keyword>
<proteinExistence type="predicted"/>
<name>A0ABW3M7I6_9PSEU</name>
<dbReference type="EMBL" id="JBHTIS010000699">
    <property type="protein sequence ID" value="MFD1046548.1"/>
    <property type="molecule type" value="Genomic_DNA"/>
</dbReference>
<sequence length="41" mass="4270">MDPMTTTALVTGANRGIGREVCRQLAALGHTVLLTARSAES</sequence>
<dbReference type="InterPro" id="IPR036291">
    <property type="entry name" value="NAD(P)-bd_dom_sf"/>
</dbReference>
<dbReference type="Pfam" id="PF00106">
    <property type="entry name" value="adh_short"/>
    <property type="match status" value="1"/>
</dbReference>
<evidence type="ECO:0000313" key="2">
    <source>
        <dbReference type="Proteomes" id="UP001597045"/>
    </source>
</evidence>
<dbReference type="Proteomes" id="UP001597045">
    <property type="component" value="Unassembled WGS sequence"/>
</dbReference>
<comment type="caution">
    <text evidence="1">The sequence shown here is derived from an EMBL/GenBank/DDBJ whole genome shotgun (WGS) entry which is preliminary data.</text>
</comment>
<reference evidence="2" key="1">
    <citation type="journal article" date="2019" name="Int. J. Syst. Evol. Microbiol.">
        <title>The Global Catalogue of Microorganisms (GCM) 10K type strain sequencing project: providing services to taxonomists for standard genome sequencing and annotation.</title>
        <authorList>
            <consortium name="The Broad Institute Genomics Platform"/>
            <consortium name="The Broad Institute Genome Sequencing Center for Infectious Disease"/>
            <person name="Wu L."/>
            <person name="Ma J."/>
        </authorList>
    </citation>
    <scope>NUCLEOTIDE SEQUENCE [LARGE SCALE GENOMIC DNA]</scope>
    <source>
        <strain evidence="2">JCM 31486</strain>
    </source>
</reference>
<evidence type="ECO:0000313" key="1">
    <source>
        <dbReference type="EMBL" id="MFD1046548.1"/>
    </source>
</evidence>
<dbReference type="Gene3D" id="3.40.50.720">
    <property type="entry name" value="NAD(P)-binding Rossmann-like Domain"/>
    <property type="match status" value="1"/>
</dbReference>
<gene>
    <name evidence="1" type="ORF">ACFQ1S_13795</name>
</gene>
<protein>
    <submittedName>
        <fullName evidence="1">SDR family NAD(P)-dependent oxidoreductase</fullName>
    </submittedName>
</protein>